<accession>A0A0F9E815</accession>
<comment type="caution">
    <text evidence="1">The sequence shown here is derived from an EMBL/GenBank/DDBJ whole genome shotgun (WGS) entry which is preliminary data.</text>
</comment>
<dbReference type="AlphaFoldDB" id="A0A0F9E815"/>
<dbReference type="EMBL" id="LAZR01025971">
    <property type="protein sequence ID" value="KKL70193.1"/>
    <property type="molecule type" value="Genomic_DNA"/>
</dbReference>
<name>A0A0F9E815_9ZZZZ</name>
<gene>
    <name evidence="1" type="ORF">LCGC14_2107320</name>
</gene>
<evidence type="ECO:0000313" key="1">
    <source>
        <dbReference type="EMBL" id="KKL70193.1"/>
    </source>
</evidence>
<reference evidence="1" key="1">
    <citation type="journal article" date="2015" name="Nature">
        <title>Complex archaea that bridge the gap between prokaryotes and eukaryotes.</title>
        <authorList>
            <person name="Spang A."/>
            <person name="Saw J.H."/>
            <person name="Jorgensen S.L."/>
            <person name="Zaremba-Niedzwiedzka K."/>
            <person name="Martijn J."/>
            <person name="Lind A.E."/>
            <person name="van Eijk R."/>
            <person name="Schleper C."/>
            <person name="Guy L."/>
            <person name="Ettema T.J."/>
        </authorList>
    </citation>
    <scope>NUCLEOTIDE SEQUENCE</scope>
</reference>
<organism evidence="1">
    <name type="scientific">marine sediment metagenome</name>
    <dbReference type="NCBI Taxonomy" id="412755"/>
    <lineage>
        <taxon>unclassified sequences</taxon>
        <taxon>metagenomes</taxon>
        <taxon>ecological metagenomes</taxon>
    </lineage>
</organism>
<proteinExistence type="predicted"/>
<sequence>MLLPAFLGGLKFCLCSGQFGSTTTRGTGSAPPITYQKVTALTWSCDFNMLEKTDDASLELIKTAAAAGTPMALKMEDYSAGKGFDGDVVFSHKQGKPLAGEATHDFTAVPCNDATTPRVAQLYVA</sequence>
<protein>
    <submittedName>
        <fullName evidence="1">Uncharacterized protein</fullName>
    </submittedName>
</protein>